<sequence length="415" mass="44930">MHRYRLRILAVFAMVLLSCLPGCARKQILHDDKYSVYGLDPDPMRAMDYIGAVSDIPSAKGAEITVRTFHNTVYCKGTLSPAEPGKDPLTGTGSLTCGDGRKVDLRWMALSAATGVAKGEFSDGRGLVFSYGFDSAAQSTAALKNHFKADDAEKEPEKAEPDKDGKPETPPPGDKPKPAPDKKETPRWNGNGTGFFISDDGLLVTNYHVVEGTVRLGVEDTFARKTYDAEVIVVDKENDLAIVKVSARSRALPIGDSKRVRKGQDVLALGYPMMGDQGKEQKATFGKINSLSGFEGDPRLFQMDAAIFPGNSGGPLLNADGEVIGINTSYLNGMHTAATRGIVVTNVNYSVKADYLKLLLASLPKQYVAANRSGSRAGNMAELVSRCEQSVVIVWGQTKQSGGKAMERYRRGWLW</sequence>
<evidence type="ECO:0000256" key="4">
    <source>
        <dbReference type="SAM" id="SignalP"/>
    </source>
</evidence>
<feature type="chain" id="PRO_5012465411" evidence="4">
    <location>
        <begin position="25"/>
        <end position="415"/>
    </location>
</feature>
<keyword evidence="4" id="KW-0732">Signal</keyword>
<dbReference type="EMBL" id="FLUQ01000001">
    <property type="protein sequence ID" value="SBW01315.1"/>
    <property type="molecule type" value="Genomic_DNA"/>
</dbReference>
<dbReference type="PRINTS" id="PR00834">
    <property type="entry name" value="PROTEASES2C"/>
</dbReference>
<protein>
    <submittedName>
        <fullName evidence="5">Uncharacterized protein</fullName>
    </submittedName>
</protein>
<dbReference type="AlphaFoldDB" id="A0A212JPQ5"/>
<dbReference type="InterPro" id="IPR051201">
    <property type="entry name" value="Chloro_Bact_Ser_Proteases"/>
</dbReference>
<organism evidence="5">
    <name type="scientific">uncultured delta proteobacterium</name>
    <dbReference type="NCBI Taxonomy" id="34034"/>
    <lineage>
        <taxon>Bacteria</taxon>
        <taxon>Deltaproteobacteria</taxon>
        <taxon>environmental samples</taxon>
    </lineage>
</organism>
<reference evidence="5" key="1">
    <citation type="submission" date="2016-04" db="EMBL/GenBank/DDBJ databases">
        <authorList>
            <person name="Evans L.H."/>
            <person name="Alamgir A."/>
            <person name="Owens N."/>
            <person name="Weber N.D."/>
            <person name="Virtaneva K."/>
            <person name="Barbian K."/>
            <person name="Babar A."/>
            <person name="Rosenke K."/>
        </authorList>
    </citation>
    <scope>NUCLEOTIDE SEQUENCE</scope>
    <source>
        <strain evidence="5">86</strain>
    </source>
</reference>
<feature type="compositionally biased region" description="Basic and acidic residues" evidence="3">
    <location>
        <begin position="147"/>
        <end position="167"/>
    </location>
</feature>
<keyword evidence="2" id="KW-0378">Hydrolase</keyword>
<dbReference type="SUPFAM" id="SSF50494">
    <property type="entry name" value="Trypsin-like serine proteases"/>
    <property type="match status" value="1"/>
</dbReference>
<dbReference type="GO" id="GO:0006508">
    <property type="term" value="P:proteolysis"/>
    <property type="evidence" value="ECO:0007669"/>
    <property type="project" value="UniProtKB-KW"/>
</dbReference>
<proteinExistence type="predicted"/>
<evidence type="ECO:0000256" key="2">
    <source>
        <dbReference type="ARBA" id="ARBA00022801"/>
    </source>
</evidence>
<evidence type="ECO:0000313" key="5">
    <source>
        <dbReference type="EMBL" id="SBW01315.1"/>
    </source>
</evidence>
<dbReference type="PROSITE" id="PS51257">
    <property type="entry name" value="PROKAR_LIPOPROTEIN"/>
    <property type="match status" value="1"/>
</dbReference>
<accession>A0A212JPQ5</accession>
<gene>
    <name evidence="5" type="ORF">KL86DPRO_11940</name>
</gene>
<feature type="region of interest" description="Disordered" evidence="3">
    <location>
        <begin position="147"/>
        <end position="191"/>
    </location>
</feature>
<dbReference type="PANTHER" id="PTHR43343:SF3">
    <property type="entry name" value="PROTEASE DO-LIKE 8, CHLOROPLASTIC"/>
    <property type="match status" value="1"/>
</dbReference>
<keyword evidence="1" id="KW-0645">Protease</keyword>
<evidence type="ECO:0000256" key="1">
    <source>
        <dbReference type="ARBA" id="ARBA00022670"/>
    </source>
</evidence>
<dbReference type="GO" id="GO:0004252">
    <property type="term" value="F:serine-type endopeptidase activity"/>
    <property type="evidence" value="ECO:0007669"/>
    <property type="project" value="InterPro"/>
</dbReference>
<name>A0A212JPQ5_9DELT</name>
<dbReference type="InterPro" id="IPR009003">
    <property type="entry name" value="Peptidase_S1_PA"/>
</dbReference>
<evidence type="ECO:0000256" key="3">
    <source>
        <dbReference type="SAM" id="MobiDB-lite"/>
    </source>
</evidence>
<dbReference type="PANTHER" id="PTHR43343">
    <property type="entry name" value="PEPTIDASE S12"/>
    <property type="match status" value="1"/>
</dbReference>
<feature type="signal peptide" evidence="4">
    <location>
        <begin position="1"/>
        <end position="24"/>
    </location>
</feature>
<dbReference type="Pfam" id="PF13365">
    <property type="entry name" value="Trypsin_2"/>
    <property type="match status" value="1"/>
</dbReference>
<dbReference type="Gene3D" id="2.40.10.120">
    <property type="match status" value="1"/>
</dbReference>
<feature type="compositionally biased region" description="Basic and acidic residues" evidence="3">
    <location>
        <begin position="174"/>
        <end position="186"/>
    </location>
</feature>
<dbReference type="InterPro" id="IPR001940">
    <property type="entry name" value="Peptidase_S1C"/>
</dbReference>